<feature type="transmembrane region" description="Helical" evidence="1">
    <location>
        <begin position="57"/>
        <end position="88"/>
    </location>
</feature>
<dbReference type="InterPro" id="IPR047793">
    <property type="entry name" value="LiaF_C"/>
</dbReference>
<keyword evidence="1" id="KW-0472">Membrane</keyword>
<evidence type="ECO:0000256" key="1">
    <source>
        <dbReference type="SAM" id="Phobius"/>
    </source>
</evidence>
<dbReference type="NCBIfam" id="NF040535">
    <property type="entry name" value="LiaF_C_term"/>
    <property type="match status" value="1"/>
</dbReference>
<dbReference type="PIRSF" id="PIRSF031509">
    <property type="entry name" value="Cell_wall_LiaF/YvqF"/>
    <property type="match status" value="1"/>
</dbReference>
<keyword evidence="1" id="KW-1133">Transmembrane helix</keyword>
<sequence length="247" mass="28288">MSSSWKLFFIVESLLALLGLYQLIQNPPQLLFLIFGLINISIASKKMPRNSFHRFQLLIGLLMTMLALLTIGPAIWLMMIFAIVFIGLKGVEVTGLSMQNAFDRSPWQRKEMKIVKTVEPEDKNGRRFKRPWIGNQRIGTEIYEWDDINITLFSGDTIIDLGNTLLPKADNVVMIRKALGRTRVLVPIEIGLMIEHSTLYGNVIFDEQTYTLKNESLKLFSDDYDHSTRRLKIVTSTLVGDIEVIRI</sequence>
<evidence type="ECO:0000313" key="5">
    <source>
        <dbReference type="Proteomes" id="UP001179600"/>
    </source>
</evidence>
<reference evidence="4" key="1">
    <citation type="submission" date="2023-01" db="EMBL/GenBank/DDBJ databases">
        <title>Oxazolidinone resistance genes in florfenicol resistant enterococci from beef cattle and veal calves at slaughter.</title>
        <authorList>
            <person name="Biggel M."/>
        </authorList>
    </citation>
    <scope>NUCLEOTIDE SEQUENCE</scope>
    <source>
        <strain evidence="4">K204-1</strain>
    </source>
</reference>
<feature type="domain" description="DUF7649" evidence="3">
    <location>
        <begin position="3"/>
        <end position="89"/>
    </location>
</feature>
<evidence type="ECO:0000259" key="3">
    <source>
        <dbReference type="Pfam" id="PF24661"/>
    </source>
</evidence>
<dbReference type="InterPro" id="IPR024425">
    <property type="entry name" value="LiaF-like_C"/>
</dbReference>
<feature type="transmembrane region" description="Helical" evidence="1">
    <location>
        <begin position="30"/>
        <end position="45"/>
    </location>
</feature>
<name>A0AAE9XGL4_9ENTE</name>
<dbReference type="AlphaFoldDB" id="A0AAE9XGL4"/>
<organism evidence="4 5">
    <name type="scientific">Vagococcus lutrae</name>
    <dbReference type="NCBI Taxonomy" id="81947"/>
    <lineage>
        <taxon>Bacteria</taxon>
        <taxon>Bacillati</taxon>
        <taxon>Bacillota</taxon>
        <taxon>Bacilli</taxon>
        <taxon>Lactobacillales</taxon>
        <taxon>Enterococcaceae</taxon>
        <taxon>Vagococcus</taxon>
    </lineage>
</organism>
<dbReference type="Proteomes" id="UP001179600">
    <property type="component" value="Chromosome"/>
</dbReference>
<feature type="transmembrane region" description="Helical" evidence="1">
    <location>
        <begin position="7"/>
        <end position="24"/>
    </location>
</feature>
<dbReference type="InterPro" id="IPR056066">
    <property type="entry name" value="DUF7649"/>
</dbReference>
<feature type="domain" description="Cell wall-active antibiotics response LiaF-like C-terminal" evidence="2">
    <location>
        <begin position="132"/>
        <end position="244"/>
    </location>
</feature>
<keyword evidence="1" id="KW-0812">Transmembrane</keyword>
<accession>A0AAE9XGL4</accession>
<dbReference type="InterPro" id="IPR016975">
    <property type="entry name" value="Cell_wall_LiaF"/>
</dbReference>
<protein>
    <submittedName>
        <fullName evidence="4">Cell wall-active antibiotics response protein LiaF</fullName>
    </submittedName>
</protein>
<dbReference type="EMBL" id="CP116507">
    <property type="protein sequence ID" value="WCG21986.1"/>
    <property type="molecule type" value="Genomic_DNA"/>
</dbReference>
<proteinExistence type="predicted"/>
<evidence type="ECO:0000313" key="4">
    <source>
        <dbReference type="EMBL" id="WCG21986.1"/>
    </source>
</evidence>
<dbReference type="Pfam" id="PF24661">
    <property type="entry name" value="DUF7649"/>
    <property type="match status" value="1"/>
</dbReference>
<dbReference type="GO" id="GO:0016020">
    <property type="term" value="C:membrane"/>
    <property type="evidence" value="ECO:0007669"/>
    <property type="project" value="InterPro"/>
</dbReference>
<evidence type="ECO:0000259" key="2">
    <source>
        <dbReference type="Pfam" id="PF09922"/>
    </source>
</evidence>
<gene>
    <name evidence="4" type="primary">liaF</name>
    <name evidence="4" type="ORF">PML95_06175</name>
</gene>
<dbReference type="Pfam" id="PF09922">
    <property type="entry name" value="LiaF-like_C"/>
    <property type="match status" value="1"/>
</dbReference>
<dbReference type="RefSeq" id="WP_126761753.1">
    <property type="nucleotide sequence ID" value="NZ_CP116507.1"/>
</dbReference>